<sequence>MNQGLIPSRYAKALFEYASEHDCDKLVFERMQALSEAFASEPSLVKAVRNPYVSRRDKIQLLTTASGSTEGDSAMTRFMELLADNNRLDMARDIALAYLKIYRREHNICLVTVTSAAPMAEAEEKRLKQLIQRHLGSATMEYNHLINPDLIGGFQVSIDNEKLDASVANELKQLRLKLLN</sequence>
<comment type="similarity">
    <text evidence="7">Belongs to the ATPase delta chain family.</text>
</comment>
<keyword evidence="9" id="KW-1185">Reference proteome</keyword>
<dbReference type="GO" id="GO:0046933">
    <property type="term" value="F:proton-transporting ATP synthase activity, rotational mechanism"/>
    <property type="evidence" value="ECO:0007669"/>
    <property type="project" value="UniProtKB-UniRule"/>
</dbReference>
<organism evidence="8 9">
    <name type="scientific">Duncaniella freteri</name>
    <dbReference type="NCBI Taxonomy" id="2530391"/>
    <lineage>
        <taxon>Bacteria</taxon>
        <taxon>Pseudomonadati</taxon>
        <taxon>Bacteroidota</taxon>
        <taxon>Bacteroidia</taxon>
        <taxon>Bacteroidales</taxon>
        <taxon>Muribaculaceae</taxon>
        <taxon>Duncaniella</taxon>
    </lineage>
</organism>
<comment type="function">
    <text evidence="7">This protein is part of the stalk that links CF(0) to CF(1). It either transmits conformational changes from CF(0) to CF(1) or is implicated in proton conduction.</text>
</comment>
<dbReference type="GO" id="GO:0045259">
    <property type="term" value="C:proton-transporting ATP synthase complex"/>
    <property type="evidence" value="ECO:0007669"/>
    <property type="project" value="UniProtKB-KW"/>
</dbReference>
<dbReference type="NCBIfam" id="TIGR01145">
    <property type="entry name" value="ATP_synt_delta"/>
    <property type="match status" value="1"/>
</dbReference>
<dbReference type="InterPro" id="IPR026015">
    <property type="entry name" value="ATP_synth_OSCP/delta_N_sf"/>
</dbReference>
<dbReference type="InterPro" id="IPR000711">
    <property type="entry name" value="ATPase_OSCP/dsu"/>
</dbReference>
<keyword evidence="5 7" id="KW-0472">Membrane</keyword>
<keyword evidence="3 7" id="KW-0375">Hydrogen ion transport</keyword>
<protein>
    <recommendedName>
        <fullName evidence="7">ATP synthase subunit delta</fullName>
    </recommendedName>
    <alternativeName>
        <fullName evidence="7">ATP synthase F(1) sector subunit delta</fullName>
    </alternativeName>
    <alternativeName>
        <fullName evidence="7">F-type ATPase subunit delta</fullName>
        <shortName evidence="7">F-ATPase subunit delta</shortName>
    </alternativeName>
</protein>
<dbReference type="EMBL" id="SJSA01000001">
    <property type="protein sequence ID" value="TGG39777.1"/>
    <property type="molecule type" value="Genomic_DNA"/>
</dbReference>
<evidence type="ECO:0000256" key="7">
    <source>
        <dbReference type="HAMAP-Rule" id="MF_01416"/>
    </source>
</evidence>
<evidence type="ECO:0000256" key="2">
    <source>
        <dbReference type="ARBA" id="ARBA00022448"/>
    </source>
</evidence>
<keyword evidence="2 7" id="KW-0813">Transport</keyword>
<dbReference type="Pfam" id="PF00213">
    <property type="entry name" value="OSCP"/>
    <property type="match status" value="1"/>
</dbReference>
<dbReference type="GeneID" id="82148808"/>
<evidence type="ECO:0000256" key="4">
    <source>
        <dbReference type="ARBA" id="ARBA00023065"/>
    </source>
</evidence>
<comment type="caution">
    <text evidence="8">The sequence shown here is derived from an EMBL/GenBank/DDBJ whole genome shotgun (WGS) entry which is preliminary data.</text>
</comment>
<evidence type="ECO:0000313" key="8">
    <source>
        <dbReference type="EMBL" id="TGG39777.1"/>
    </source>
</evidence>
<keyword evidence="7" id="KW-0139">CF(1)</keyword>
<accession>A0A4Z0V678</accession>
<gene>
    <name evidence="7 8" type="primary">atpH</name>
    <name evidence="8" type="ORF">EZ315_03320</name>
</gene>
<dbReference type="RefSeq" id="WP_135470598.1">
    <property type="nucleotide sequence ID" value="NZ_CASJDB010000006.1"/>
</dbReference>
<evidence type="ECO:0000256" key="1">
    <source>
        <dbReference type="ARBA" id="ARBA00004370"/>
    </source>
</evidence>
<dbReference type="Gene3D" id="1.10.520.20">
    <property type="entry name" value="N-terminal domain of the delta subunit of the F1F0-ATP synthase"/>
    <property type="match status" value="1"/>
</dbReference>
<keyword evidence="4 7" id="KW-0406">Ion transport</keyword>
<keyword evidence="7" id="KW-1003">Cell membrane</keyword>
<comment type="subcellular location">
    <subcellularLocation>
        <location evidence="7">Cell membrane</location>
        <topology evidence="7">Peripheral membrane protein</topology>
    </subcellularLocation>
    <subcellularLocation>
        <location evidence="1">Membrane</location>
    </subcellularLocation>
</comment>
<dbReference type="HAMAP" id="MF_01416">
    <property type="entry name" value="ATP_synth_delta_bact"/>
    <property type="match status" value="1"/>
</dbReference>
<evidence type="ECO:0000256" key="3">
    <source>
        <dbReference type="ARBA" id="ARBA00022781"/>
    </source>
</evidence>
<name>A0A4Z0V678_9BACT</name>
<keyword evidence="6 7" id="KW-0066">ATP synthesis</keyword>
<dbReference type="Proteomes" id="UP000297635">
    <property type="component" value="Unassembled WGS sequence"/>
</dbReference>
<evidence type="ECO:0000313" key="9">
    <source>
        <dbReference type="Proteomes" id="UP000297635"/>
    </source>
</evidence>
<reference evidence="8 9" key="1">
    <citation type="submission" date="2019-02" db="EMBL/GenBank/DDBJ databases">
        <title>Isolation and identification of novel species under the genus Muribaculum.</title>
        <authorList>
            <person name="Miyake S."/>
            <person name="Ding Y."/>
            <person name="Low A."/>
            <person name="Soh M."/>
            <person name="Seedorf H."/>
        </authorList>
    </citation>
    <scope>NUCLEOTIDE SEQUENCE [LARGE SCALE GENOMIC DNA]</scope>
    <source>
        <strain evidence="8 9">TLL-A3</strain>
    </source>
</reference>
<dbReference type="PANTHER" id="PTHR11910">
    <property type="entry name" value="ATP SYNTHASE DELTA CHAIN"/>
    <property type="match status" value="1"/>
</dbReference>
<evidence type="ECO:0000256" key="5">
    <source>
        <dbReference type="ARBA" id="ARBA00023136"/>
    </source>
</evidence>
<dbReference type="PRINTS" id="PR00125">
    <property type="entry name" value="ATPASEDELTA"/>
</dbReference>
<dbReference type="GO" id="GO:0005886">
    <property type="term" value="C:plasma membrane"/>
    <property type="evidence" value="ECO:0007669"/>
    <property type="project" value="UniProtKB-SubCell"/>
</dbReference>
<dbReference type="AlphaFoldDB" id="A0A4Z0V678"/>
<dbReference type="SUPFAM" id="SSF47928">
    <property type="entry name" value="N-terminal domain of the delta subunit of the F1F0-ATP synthase"/>
    <property type="match status" value="1"/>
</dbReference>
<evidence type="ECO:0000256" key="6">
    <source>
        <dbReference type="ARBA" id="ARBA00023310"/>
    </source>
</evidence>
<comment type="function">
    <text evidence="7">F(1)F(0) ATP synthase produces ATP from ADP in the presence of a proton or sodium gradient. F-type ATPases consist of two structural domains, F(1) containing the extramembraneous catalytic core and F(0) containing the membrane proton channel, linked together by a central stalk and a peripheral stalk. During catalysis, ATP synthesis in the catalytic domain of F(1) is coupled via a rotary mechanism of the central stalk subunits to proton translocation.</text>
</comment>
<proteinExistence type="inferred from homology"/>